<name>A0A285IA71_9ACTN</name>
<evidence type="ECO:0000313" key="2">
    <source>
        <dbReference type="Proteomes" id="UP000219612"/>
    </source>
</evidence>
<keyword evidence="2" id="KW-1185">Reference proteome</keyword>
<organism evidence="1 2">
    <name type="scientific">Paractinoplanes atraurantiacus</name>
    <dbReference type="NCBI Taxonomy" id="1036182"/>
    <lineage>
        <taxon>Bacteria</taxon>
        <taxon>Bacillati</taxon>
        <taxon>Actinomycetota</taxon>
        <taxon>Actinomycetes</taxon>
        <taxon>Micromonosporales</taxon>
        <taxon>Micromonosporaceae</taxon>
        <taxon>Paractinoplanes</taxon>
    </lineage>
</organism>
<accession>A0A285IA71</accession>
<evidence type="ECO:0008006" key="3">
    <source>
        <dbReference type="Google" id="ProtNLM"/>
    </source>
</evidence>
<dbReference type="AlphaFoldDB" id="A0A285IA71"/>
<sequence length="219" mass="23188">MPTYLRLLDNPSRDARGLSAHLLSFFPGAAPQATPVITARLAAEPDRVVASFLCLTAGTIGDPADTGLAAAVTRWRDQPGRLIRWTVLMGLARLTATPDTDMLEQLCDCLFHGPANFDGWTFHHDDPALGAALALGDLPARSVPALGPMLIERLAAGGEDMSRFYYAARLLLSLAFPDGPPPAGADLSPGQHAAADVILHSGLAEHPSIGRLLQECQLP</sequence>
<protein>
    <recommendedName>
        <fullName evidence="3">HEAT repeat-containing protein</fullName>
    </recommendedName>
</protein>
<dbReference type="EMBL" id="OBDY01000007">
    <property type="protein sequence ID" value="SNY44865.1"/>
    <property type="molecule type" value="Genomic_DNA"/>
</dbReference>
<proteinExistence type="predicted"/>
<gene>
    <name evidence="1" type="ORF">SAMN05421748_107136</name>
</gene>
<reference evidence="1 2" key="1">
    <citation type="submission" date="2017-09" db="EMBL/GenBank/DDBJ databases">
        <authorList>
            <person name="Ehlers B."/>
            <person name="Leendertz F.H."/>
        </authorList>
    </citation>
    <scope>NUCLEOTIDE SEQUENCE [LARGE SCALE GENOMIC DNA]</scope>
    <source>
        <strain evidence="1 2">CGMCC 4.6857</strain>
    </source>
</reference>
<evidence type="ECO:0000313" key="1">
    <source>
        <dbReference type="EMBL" id="SNY44865.1"/>
    </source>
</evidence>
<dbReference type="Proteomes" id="UP000219612">
    <property type="component" value="Unassembled WGS sequence"/>
</dbReference>
<dbReference type="OrthoDB" id="292843at2"/>